<feature type="compositionally biased region" description="Basic residues" evidence="7">
    <location>
        <begin position="584"/>
        <end position="595"/>
    </location>
</feature>
<keyword evidence="4" id="KW-0238">DNA-binding</keyword>
<dbReference type="CDD" id="cd12148">
    <property type="entry name" value="fungal_TF_MHR"/>
    <property type="match status" value="1"/>
</dbReference>
<dbReference type="SMART" id="SM00066">
    <property type="entry name" value="GAL4"/>
    <property type="match status" value="2"/>
</dbReference>
<evidence type="ECO:0000256" key="1">
    <source>
        <dbReference type="ARBA" id="ARBA00004123"/>
    </source>
</evidence>
<dbReference type="Gene3D" id="4.10.240.10">
    <property type="entry name" value="Zn(2)-C6 fungal-type DNA-binding domain"/>
    <property type="match status" value="2"/>
</dbReference>
<evidence type="ECO:0000256" key="2">
    <source>
        <dbReference type="ARBA" id="ARBA00022723"/>
    </source>
</evidence>
<dbReference type="PRINTS" id="PR00755">
    <property type="entry name" value="AFLATOXINBRP"/>
</dbReference>
<comment type="subcellular location">
    <subcellularLocation>
        <location evidence="1">Nucleus</location>
    </subcellularLocation>
</comment>
<accession>W2SBA6</accession>
<dbReference type="VEuPathDB" id="FungiDB:HMPREF1541_00061"/>
<keyword evidence="5" id="KW-0804">Transcription</keyword>
<keyword evidence="10" id="KW-1185">Reference proteome</keyword>
<evidence type="ECO:0000313" key="10">
    <source>
        <dbReference type="Proteomes" id="UP000030752"/>
    </source>
</evidence>
<dbReference type="InterPro" id="IPR036864">
    <property type="entry name" value="Zn2-C6_fun-type_DNA-bd_sf"/>
</dbReference>
<dbReference type="STRING" id="1220924.W2SBA6"/>
<dbReference type="GO" id="GO:0003677">
    <property type="term" value="F:DNA binding"/>
    <property type="evidence" value="ECO:0007669"/>
    <property type="project" value="UniProtKB-KW"/>
</dbReference>
<feature type="compositionally biased region" description="Polar residues" evidence="7">
    <location>
        <begin position="622"/>
        <end position="631"/>
    </location>
</feature>
<name>W2SBA6_CYPE1</name>
<feature type="region of interest" description="Disordered" evidence="7">
    <location>
        <begin position="560"/>
        <end position="606"/>
    </location>
</feature>
<dbReference type="GO" id="GO:0008270">
    <property type="term" value="F:zinc ion binding"/>
    <property type="evidence" value="ECO:0007669"/>
    <property type="project" value="InterPro"/>
</dbReference>
<dbReference type="InterPro" id="IPR007219">
    <property type="entry name" value="XnlR_reg_dom"/>
</dbReference>
<dbReference type="EMBL" id="KB822711">
    <property type="protein sequence ID" value="ETN45880.1"/>
    <property type="molecule type" value="Genomic_DNA"/>
</dbReference>
<evidence type="ECO:0000256" key="5">
    <source>
        <dbReference type="ARBA" id="ARBA00023163"/>
    </source>
</evidence>
<feature type="region of interest" description="Disordered" evidence="7">
    <location>
        <begin position="618"/>
        <end position="642"/>
    </location>
</feature>
<feature type="region of interest" description="Disordered" evidence="7">
    <location>
        <begin position="98"/>
        <end position="137"/>
    </location>
</feature>
<dbReference type="GeneID" id="19967400"/>
<proteinExistence type="predicted"/>
<evidence type="ECO:0000256" key="6">
    <source>
        <dbReference type="ARBA" id="ARBA00023242"/>
    </source>
</evidence>
<dbReference type="HOGENOM" id="CLU_011581_2_0_1"/>
<feature type="domain" description="Zn(2)-C6 fungal-type" evidence="8">
    <location>
        <begin position="62"/>
        <end position="92"/>
    </location>
</feature>
<dbReference type="OrthoDB" id="2563500at2759"/>
<dbReference type="PANTHER" id="PTHR47338:SF7">
    <property type="entry name" value="ZN(II)2CYS6 TRANSCRIPTION FACTOR (EUROFUNG)"/>
    <property type="match status" value="1"/>
</dbReference>
<dbReference type="Pfam" id="PF00172">
    <property type="entry name" value="Zn_clus"/>
    <property type="match status" value="2"/>
</dbReference>
<dbReference type="InterPro" id="IPR001138">
    <property type="entry name" value="Zn2Cys6_DnaBD"/>
</dbReference>
<dbReference type="CDD" id="cd00067">
    <property type="entry name" value="GAL4"/>
    <property type="match status" value="2"/>
</dbReference>
<dbReference type="AlphaFoldDB" id="W2SBA6"/>
<dbReference type="eggNOG" id="ENOG502SK8P">
    <property type="taxonomic scope" value="Eukaryota"/>
</dbReference>
<sequence>MQHQKLSKKSANTCAECRSRKVKCDGLRDVCSPCSRLNISCSFQRGDGDAEAAPERRRARLACEACHSLKARCTGELPECKRCRLRGVDCIYPASKRASARPGSRSKGRMSMLSPDESAETDMRSRSQSTYAGSTPAAPRVYDVSASSLDDGLVMRMFEAFFQHIHPIPLYSFFHKASLIQAFEADLLQSGLVLSIIGMTCQLLDMGPGMKDYGTQCLREAEKLVMEDIGKPSLVKIQVLILLVRHHAQQRRFSNAFVLLALASRFAYALRLNRESPNLCFLAQESRRRMMWSLFIIDTTLAGGIRELVLSPTSSLHIQLPCQERNFEFDLAQETEPLQPKPQAPLSDSVGSLGMYVRVLWLRHRILETTKEAAMYGTELDQLQTRMASLAAELDAFEASLPLSFRLSEKNIQLRAYSPRLCPYLLVHIWWLQSYCDLYRIVLSGLEGALSPEQSQLLDPGFVTECRRRCFNNAKALSGIFRTFRALKNGCPVMELEVFACAYQCARIIFYFYHNSGAALELSADVAQELAQQCLSAMETVPVSCAASDGLKADLVALLDRGHHGEPPTTGTRRRIGTRSGGPSRKHRASVHKSLARQGEGIDPDHIDSVIAPEVQAAPVSGTASRANNTAKNEHEGSPAEDFSISNAFQGAFDGLDLASDPMTSDPFGWLIGEGVTAEHLAWNG</sequence>
<keyword evidence="2" id="KW-0479">Metal-binding</keyword>
<dbReference type="PROSITE" id="PS00463">
    <property type="entry name" value="ZN2_CY6_FUNGAL_1"/>
    <property type="match status" value="2"/>
</dbReference>
<keyword evidence="3" id="KW-0805">Transcription regulation</keyword>
<dbReference type="GO" id="GO:0006351">
    <property type="term" value="P:DNA-templated transcription"/>
    <property type="evidence" value="ECO:0007669"/>
    <property type="project" value="InterPro"/>
</dbReference>
<evidence type="ECO:0000256" key="4">
    <source>
        <dbReference type="ARBA" id="ARBA00023125"/>
    </source>
</evidence>
<dbReference type="InterPro" id="IPR050815">
    <property type="entry name" value="TF_fung"/>
</dbReference>
<gene>
    <name evidence="9" type="ORF">HMPREF1541_00061</name>
</gene>
<dbReference type="SMART" id="SM00906">
    <property type="entry name" value="Fungal_trans"/>
    <property type="match status" value="1"/>
</dbReference>
<protein>
    <recommendedName>
        <fullName evidence="8">Zn(2)-C6 fungal-type domain-containing protein</fullName>
    </recommendedName>
</protein>
<evidence type="ECO:0000256" key="3">
    <source>
        <dbReference type="ARBA" id="ARBA00023015"/>
    </source>
</evidence>
<keyword evidence="6" id="KW-0539">Nucleus</keyword>
<dbReference type="GO" id="GO:0000981">
    <property type="term" value="F:DNA-binding transcription factor activity, RNA polymerase II-specific"/>
    <property type="evidence" value="ECO:0007669"/>
    <property type="project" value="InterPro"/>
</dbReference>
<dbReference type="PROSITE" id="PS50048">
    <property type="entry name" value="ZN2_CY6_FUNGAL_2"/>
    <property type="match status" value="2"/>
</dbReference>
<evidence type="ECO:0000313" key="9">
    <source>
        <dbReference type="EMBL" id="ETN45880.1"/>
    </source>
</evidence>
<organism evidence="9 10">
    <name type="scientific">Cyphellophora europaea (strain CBS 101466)</name>
    <name type="common">Phialophora europaea</name>
    <dbReference type="NCBI Taxonomy" id="1220924"/>
    <lineage>
        <taxon>Eukaryota</taxon>
        <taxon>Fungi</taxon>
        <taxon>Dikarya</taxon>
        <taxon>Ascomycota</taxon>
        <taxon>Pezizomycotina</taxon>
        <taxon>Eurotiomycetes</taxon>
        <taxon>Chaetothyriomycetidae</taxon>
        <taxon>Chaetothyriales</taxon>
        <taxon>Cyphellophoraceae</taxon>
        <taxon>Cyphellophora</taxon>
    </lineage>
</organism>
<dbReference type="Pfam" id="PF04082">
    <property type="entry name" value="Fungal_trans"/>
    <property type="match status" value="1"/>
</dbReference>
<dbReference type="SUPFAM" id="SSF57701">
    <property type="entry name" value="Zn2/Cys6 DNA-binding domain"/>
    <property type="match status" value="2"/>
</dbReference>
<evidence type="ECO:0000256" key="7">
    <source>
        <dbReference type="SAM" id="MobiDB-lite"/>
    </source>
</evidence>
<dbReference type="RefSeq" id="XP_008710592.1">
    <property type="nucleotide sequence ID" value="XM_008712370.1"/>
</dbReference>
<dbReference type="GO" id="GO:0005634">
    <property type="term" value="C:nucleus"/>
    <property type="evidence" value="ECO:0007669"/>
    <property type="project" value="UniProtKB-SubCell"/>
</dbReference>
<evidence type="ECO:0000259" key="8">
    <source>
        <dbReference type="PROSITE" id="PS50048"/>
    </source>
</evidence>
<dbReference type="PANTHER" id="PTHR47338">
    <property type="entry name" value="ZN(II)2CYS6 TRANSCRIPTION FACTOR (EUROFUNG)-RELATED"/>
    <property type="match status" value="1"/>
</dbReference>
<reference evidence="9 10" key="1">
    <citation type="submission" date="2013-03" db="EMBL/GenBank/DDBJ databases">
        <title>The Genome Sequence of Phialophora europaea CBS 101466.</title>
        <authorList>
            <consortium name="The Broad Institute Genomics Platform"/>
            <person name="Cuomo C."/>
            <person name="de Hoog S."/>
            <person name="Gorbushina A."/>
            <person name="Walker B."/>
            <person name="Young S.K."/>
            <person name="Zeng Q."/>
            <person name="Gargeya S."/>
            <person name="Fitzgerald M."/>
            <person name="Haas B."/>
            <person name="Abouelleil A."/>
            <person name="Allen A.W."/>
            <person name="Alvarado L."/>
            <person name="Arachchi H.M."/>
            <person name="Berlin A.M."/>
            <person name="Chapman S.B."/>
            <person name="Gainer-Dewar J."/>
            <person name="Goldberg J."/>
            <person name="Griggs A."/>
            <person name="Gujja S."/>
            <person name="Hansen M."/>
            <person name="Howarth C."/>
            <person name="Imamovic A."/>
            <person name="Ireland A."/>
            <person name="Larimer J."/>
            <person name="McCowan C."/>
            <person name="Murphy C."/>
            <person name="Pearson M."/>
            <person name="Poon T.W."/>
            <person name="Priest M."/>
            <person name="Roberts A."/>
            <person name="Saif S."/>
            <person name="Shea T."/>
            <person name="Sisk P."/>
            <person name="Sykes S."/>
            <person name="Wortman J."/>
            <person name="Nusbaum C."/>
            <person name="Birren B."/>
        </authorList>
    </citation>
    <scope>NUCLEOTIDE SEQUENCE [LARGE SCALE GENOMIC DNA]</scope>
    <source>
        <strain evidence="9 10">CBS 101466</strain>
    </source>
</reference>
<dbReference type="InParanoid" id="W2SBA6"/>
<feature type="domain" description="Zn(2)-C6 fungal-type" evidence="8">
    <location>
        <begin position="13"/>
        <end position="43"/>
    </location>
</feature>
<dbReference type="Proteomes" id="UP000030752">
    <property type="component" value="Unassembled WGS sequence"/>
</dbReference>